<dbReference type="PROSITE" id="PS51257">
    <property type="entry name" value="PROKAR_LIPOPROTEIN"/>
    <property type="match status" value="1"/>
</dbReference>
<feature type="signal peptide" evidence="1">
    <location>
        <begin position="1"/>
        <end position="19"/>
    </location>
</feature>
<name>A0A4U5MRE1_STECR</name>
<sequence length="365" mass="40460">MYWLKLCLIAVSICSVLSCLPTDDDIGPVLPLEQALQMDEIKQDCSVCPPFSVISEGTDVQPIKQVNGFDPADGCAITTMECTGTNDAKETYFSWDKDFFKSNDETPVIVKRTAKCDGLGNWIVQDKTRTFGAKDVACISSSKSTPKCAKCKIWEEKKTVFDDFQPIGITKADKTKDGCIQQRISCKPKSHKEFGIFQWEFAKISKGDNAGEELSTILTCDENEKWTLPLGLKNQNDPEVNEAQCTSKLAKHIEKEQILRLPGAAKEEIVCKRDCGTIGKIGEKNVVENWGDPTCLTAEITCNVGDSKPVTLQFEERDIVLATLQGNGETKVMVKCGENNGKWVYTDPDNNDFEFNDVTCSETVN</sequence>
<accession>A0A4U5MRE1</accession>
<keyword evidence="3" id="KW-1185">Reference proteome</keyword>
<protein>
    <recommendedName>
        <fullName evidence="4">C6 domain-containing protein</fullName>
    </recommendedName>
</protein>
<organism evidence="2 3">
    <name type="scientific">Steinernema carpocapsae</name>
    <name type="common">Entomopathogenic nematode</name>
    <dbReference type="NCBI Taxonomy" id="34508"/>
    <lineage>
        <taxon>Eukaryota</taxon>
        <taxon>Metazoa</taxon>
        <taxon>Ecdysozoa</taxon>
        <taxon>Nematoda</taxon>
        <taxon>Chromadorea</taxon>
        <taxon>Rhabditida</taxon>
        <taxon>Tylenchina</taxon>
        <taxon>Panagrolaimomorpha</taxon>
        <taxon>Strongyloidoidea</taxon>
        <taxon>Steinernematidae</taxon>
        <taxon>Steinernema</taxon>
    </lineage>
</organism>
<reference evidence="2 3" key="2">
    <citation type="journal article" date="2019" name="G3 (Bethesda)">
        <title>Hybrid Assembly of the Genome of the Entomopathogenic Nematode Steinernema carpocapsae Identifies the X-Chromosome.</title>
        <authorList>
            <person name="Serra L."/>
            <person name="Macchietto M."/>
            <person name="Macias-Munoz A."/>
            <person name="McGill C.J."/>
            <person name="Rodriguez I.M."/>
            <person name="Rodriguez B."/>
            <person name="Murad R."/>
            <person name="Mortazavi A."/>
        </authorList>
    </citation>
    <scope>NUCLEOTIDE SEQUENCE [LARGE SCALE GENOMIC DNA]</scope>
    <source>
        <strain evidence="2 3">ALL</strain>
    </source>
</reference>
<proteinExistence type="predicted"/>
<dbReference type="AlphaFoldDB" id="A0A4U5MRE1"/>
<dbReference type="EMBL" id="AZBU02000006">
    <property type="protein sequence ID" value="TKR72246.1"/>
    <property type="molecule type" value="Genomic_DNA"/>
</dbReference>
<reference evidence="2 3" key="1">
    <citation type="journal article" date="2015" name="Genome Biol.">
        <title>Comparative genomics of Steinernema reveals deeply conserved gene regulatory networks.</title>
        <authorList>
            <person name="Dillman A.R."/>
            <person name="Macchietto M."/>
            <person name="Porter C.F."/>
            <person name="Rogers A."/>
            <person name="Williams B."/>
            <person name="Antoshechkin I."/>
            <person name="Lee M.M."/>
            <person name="Goodwin Z."/>
            <person name="Lu X."/>
            <person name="Lewis E.E."/>
            <person name="Goodrich-Blair H."/>
            <person name="Stock S.P."/>
            <person name="Adams B.J."/>
            <person name="Sternberg P.W."/>
            <person name="Mortazavi A."/>
        </authorList>
    </citation>
    <scope>NUCLEOTIDE SEQUENCE [LARGE SCALE GENOMIC DNA]</scope>
    <source>
        <strain evidence="2 3">ALL</strain>
    </source>
</reference>
<dbReference type="Proteomes" id="UP000298663">
    <property type="component" value="Unassembled WGS sequence"/>
</dbReference>
<evidence type="ECO:0008006" key="4">
    <source>
        <dbReference type="Google" id="ProtNLM"/>
    </source>
</evidence>
<evidence type="ECO:0000313" key="3">
    <source>
        <dbReference type="Proteomes" id="UP000298663"/>
    </source>
</evidence>
<comment type="caution">
    <text evidence="2">The sequence shown here is derived from an EMBL/GenBank/DDBJ whole genome shotgun (WGS) entry which is preliminary data.</text>
</comment>
<evidence type="ECO:0000313" key="2">
    <source>
        <dbReference type="EMBL" id="TKR72246.1"/>
    </source>
</evidence>
<feature type="chain" id="PRO_5020679382" description="C6 domain-containing protein" evidence="1">
    <location>
        <begin position="20"/>
        <end position="365"/>
    </location>
</feature>
<gene>
    <name evidence="2" type="ORF">L596_019723</name>
</gene>
<evidence type="ECO:0000256" key="1">
    <source>
        <dbReference type="SAM" id="SignalP"/>
    </source>
</evidence>
<keyword evidence="1" id="KW-0732">Signal</keyword>